<gene>
    <name evidence="2" type="ORF">Fcan01_16615</name>
</gene>
<accession>A0A226DUI4</accession>
<organism evidence="2 3">
    <name type="scientific">Folsomia candida</name>
    <name type="common">Springtail</name>
    <dbReference type="NCBI Taxonomy" id="158441"/>
    <lineage>
        <taxon>Eukaryota</taxon>
        <taxon>Metazoa</taxon>
        <taxon>Ecdysozoa</taxon>
        <taxon>Arthropoda</taxon>
        <taxon>Hexapoda</taxon>
        <taxon>Collembola</taxon>
        <taxon>Entomobryomorpha</taxon>
        <taxon>Isotomoidea</taxon>
        <taxon>Isotomidae</taxon>
        <taxon>Proisotominae</taxon>
        <taxon>Folsomia</taxon>
    </lineage>
</organism>
<evidence type="ECO:0000256" key="1">
    <source>
        <dbReference type="SAM" id="SignalP"/>
    </source>
</evidence>
<proteinExistence type="predicted"/>
<keyword evidence="1" id="KW-0732">Signal</keyword>
<dbReference type="EMBL" id="LNIX01000011">
    <property type="protein sequence ID" value="OXA48474.1"/>
    <property type="molecule type" value="Genomic_DNA"/>
</dbReference>
<feature type="chain" id="PRO_5013234422" description="Secreted protein" evidence="1">
    <location>
        <begin position="18"/>
        <end position="118"/>
    </location>
</feature>
<protein>
    <recommendedName>
        <fullName evidence="4">Secreted protein</fullName>
    </recommendedName>
</protein>
<dbReference type="AlphaFoldDB" id="A0A226DUI4"/>
<dbReference type="Proteomes" id="UP000198287">
    <property type="component" value="Unassembled WGS sequence"/>
</dbReference>
<evidence type="ECO:0000313" key="3">
    <source>
        <dbReference type="Proteomes" id="UP000198287"/>
    </source>
</evidence>
<evidence type="ECO:0000313" key="2">
    <source>
        <dbReference type="EMBL" id="OXA48474.1"/>
    </source>
</evidence>
<evidence type="ECO:0008006" key="4">
    <source>
        <dbReference type="Google" id="ProtNLM"/>
    </source>
</evidence>
<feature type="signal peptide" evidence="1">
    <location>
        <begin position="1"/>
        <end position="17"/>
    </location>
</feature>
<sequence>MAKLLSLLVIIITGSYAVTMPYPAVTLGLGEMATCIGCVHRNNTYAVWDAEEQIHPRGSCLHVDSIFEDPCRITQAIFTRWWECADFFPAEEKTLVPLVMGDMGPLVEWFVCPDGPGN</sequence>
<reference evidence="2 3" key="1">
    <citation type="submission" date="2015-12" db="EMBL/GenBank/DDBJ databases">
        <title>The genome of Folsomia candida.</title>
        <authorList>
            <person name="Faddeeva A."/>
            <person name="Derks M.F."/>
            <person name="Anvar Y."/>
            <person name="Smit S."/>
            <person name="Van Straalen N."/>
            <person name="Roelofs D."/>
        </authorList>
    </citation>
    <scope>NUCLEOTIDE SEQUENCE [LARGE SCALE GENOMIC DNA]</scope>
    <source>
        <strain evidence="2 3">VU population</strain>
        <tissue evidence="2">Whole body</tissue>
    </source>
</reference>
<keyword evidence="3" id="KW-1185">Reference proteome</keyword>
<name>A0A226DUI4_FOLCA</name>
<comment type="caution">
    <text evidence="2">The sequence shown here is derived from an EMBL/GenBank/DDBJ whole genome shotgun (WGS) entry which is preliminary data.</text>
</comment>